<name>A0A8S0QYQ0_OLEEU</name>
<sequence>MDSKAQLTDTLISRTALPLYSGRHAIEHISTHLFTFVDRWGFSKVYGNSTIHRNSSAAATTYRRTGFTNVQEAQRPTSWFQQEAIDETMGKDPLCVCVCVCVCVY</sequence>
<evidence type="ECO:0000313" key="2">
    <source>
        <dbReference type="Proteomes" id="UP000594638"/>
    </source>
</evidence>
<gene>
    <name evidence="1" type="ORF">OLEA9_A018575</name>
</gene>
<accession>A0A8S0QYQ0</accession>
<dbReference type="AlphaFoldDB" id="A0A8S0QYQ0"/>
<protein>
    <submittedName>
        <fullName evidence="1">Uncharacterized protein</fullName>
    </submittedName>
</protein>
<dbReference type="EMBL" id="CACTIH010001988">
    <property type="protein sequence ID" value="CAA2970928.1"/>
    <property type="molecule type" value="Genomic_DNA"/>
</dbReference>
<dbReference type="Proteomes" id="UP000594638">
    <property type="component" value="Unassembled WGS sequence"/>
</dbReference>
<organism evidence="1 2">
    <name type="scientific">Olea europaea subsp. europaea</name>
    <dbReference type="NCBI Taxonomy" id="158383"/>
    <lineage>
        <taxon>Eukaryota</taxon>
        <taxon>Viridiplantae</taxon>
        <taxon>Streptophyta</taxon>
        <taxon>Embryophyta</taxon>
        <taxon>Tracheophyta</taxon>
        <taxon>Spermatophyta</taxon>
        <taxon>Magnoliopsida</taxon>
        <taxon>eudicotyledons</taxon>
        <taxon>Gunneridae</taxon>
        <taxon>Pentapetalae</taxon>
        <taxon>asterids</taxon>
        <taxon>lamiids</taxon>
        <taxon>Lamiales</taxon>
        <taxon>Oleaceae</taxon>
        <taxon>Oleeae</taxon>
        <taxon>Olea</taxon>
    </lineage>
</organism>
<comment type="caution">
    <text evidence="1">The sequence shown here is derived from an EMBL/GenBank/DDBJ whole genome shotgun (WGS) entry which is preliminary data.</text>
</comment>
<proteinExistence type="predicted"/>
<dbReference type="Gramene" id="OE9A018575T1">
    <property type="protein sequence ID" value="OE9A018575C1"/>
    <property type="gene ID" value="OE9A018575"/>
</dbReference>
<evidence type="ECO:0000313" key="1">
    <source>
        <dbReference type="EMBL" id="CAA2970928.1"/>
    </source>
</evidence>
<reference evidence="1 2" key="1">
    <citation type="submission" date="2019-12" db="EMBL/GenBank/DDBJ databases">
        <authorList>
            <person name="Alioto T."/>
            <person name="Alioto T."/>
            <person name="Gomez Garrido J."/>
        </authorList>
    </citation>
    <scope>NUCLEOTIDE SEQUENCE [LARGE SCALE GENOMIC DNA]</scope>
</reference>
<keyword evidence="2" id="KW-1185">Reference proteome</keyword>